<organism evidence="5 6">
    <name type="scientific">Trapa natans</name>
    <name type="common">Water chestnut</name>
    <dbReference type="NCBI Taxonomy" id="22666"/>
    <lineage>
        <taxon>Eukaryota</taxon>
        <taxon>Viridiplantae</taxon>
        <taxon>Streptophyta</taxon>
        <taxon>Embryophyta</taxon>
        <taxon>Tracheophyta</taxon>
        <taxon>Spermatophyta</taxon>
        <taxon>Magnoliopsida</taxon>
        <taxon>eudicotyledons</taxon>
        <taxon>Gunneridae</taxon>
        <taxon>Pentapetalae</taxon>
        <taxon>rosids</taxon>
        <taxon>malvids</taxon>
        <taxon>Myrtales</taxon>
        <taxon>Lythraceae</taxon>
        <taxon>Trapa</taxon>
    </lineage>
</organism>
<evidence type="ECO:0000256" key="4">
    <source>
        <dbReference type="ARBA" id="ARBA00023212"/>
    </source>
</evidence>
<dbReference type="PANTHER" id="PTHR28520">
    <property type="entry name" value="MITOTIC-SPINDLE ORGANIZING PROTEIN 1"/>
    <property type="match status" value="1"/>
</dbReference>
<evidence type="ECO:0000256" key="3">
    <source>
        <dbReference type="ARBA" id="ARBA00022490"/>
    </source>
</evidence>
<sequence length="132" mass="14749">MFLVRAELSYSKSNFCVDDRNPLIGFRLIKSLHRVSVEFIDWFVCNYFLISRSGSLTGKNMDPEAARTARESLDLAFQMSNILDTGLDRHTLSVLIALCDLGLNPEALAAVVKELRREPFSSAPVLPPSSFP</sequence>
<keyword evidence="3" id="KW-0963">Cytoplasm</keyword>
<dbReference type="GO" id="GO:0033566">
    <property type="term" value="P:gamma-tubulin complex localization"/>
    <property type="evidence" value="ECO:0007669"/>
    <property type="project" value="InterPro"/>
</dbReference>
<name>A0AAN7LGN9_TRANT</name>
<evidence type="ECO:0000256" key="1">
    <source>
        <dbReference type="ARBA" id="ARBA00004267"/>
    </source>
</evidence>
<comment type="caution">
    <text evidence="5">The sequence shown here is derived from an EMBL/GenBank/DDBJ whole genome shotgun (WGS) entry which is preliminary data.</text>
</comment>
<reference evidence="5 6" key="1">
    <citation type="journal article" date="2023" name="Hortic Res">
        <title>Pangenome of water caltrop reveals structural variations and asymmetric subgenome divergence after allopolyploidization.</title>
        <authorList>
            <person name="Zhang X."/>
            <person name="Chen Y."/>
            <person name="Wang L."/>
            <person name="Yuan Y."/>
            <person name="Fang M."/>
            <person name="Shi L."/>
            <person name="Lu R."/>
            <person name="Comes H.P."/>
            <person name="Ma Y."/>
            <person name="Chen Y."/>
            <person name="Huang G."/>
            <person name="Zhou Y."/>
            <person name="Zheng Z."/>
            <person name="Qiu Y."/>
        </authorList>
    </citation>
    <scope>NUCLEOTIDE SEQUENCE [LARGE SCALE GENOMIC DNA]</scope>
    <source>
        <strain evidence="5">F231</strain>
    </source>
</reference>
<evidence type="ECO:0000313" key="5">
    <source>
        <dbReference type="EMBL" id="KAK4782678.1"/>
    </source>
</evidence>
<dbReference type="AlphaFoldDB" id="A0AAN7LGN9"/>
<keyword evidence="4" id="KW-0206">Cytoskeleton</keyword>
<proteinExistence type="inferred from homology"/>
<dbReference type="GO" id="GO:0005819">
    <property type="term" value="C:spindle"/>
    <property type="evidence" value="ECO:0007669"/>
    <property type="project" value="TreeGrafter"/>
</dbReference>
<dbReference type="EMBL" id="JAXQNO010000015">
    <property type="protein sequence ID" value="KAK4782678.1"/>
    <property type="molecule type" value="Genomic_DNA"/>
</dbReference>
<keyword evidence="6" id="KW-1185">Reference proteome</keyword>
<comment type="subcellular location">
    <subcellularLocation>
        <location evidence="1">Cytoplasm</location>
        <location evidence="1">Cytoskeleton</location>
        <location evidence="1">Microtubule organizing center</location>
    </subcellularLocation>
</comment>
<protein>
    <submittedName>
        <fullName evidence="5">Uncharacterized protein</fullName>
    </submittedName>
</protein>
<dbReference type="PANTHER" id="PTHR28520:SF2">
    <property type="entry name" value="MITOTIC-SPINDLE ORGANIZING PROTEIN 1"/>
    <property type="match status" value="1"/>
</dbReference>
<dbReference type="GO" id="GO:0031021">
    <property type="term" value="C:interphase microtubule organizing center"/>
    <property type="evidence" value="ECO:0007669"/>
    <property type="project" value="TreeGrafter"/>
</dbReference>
<evidence type="ECO:0000313" key="6">
    <source>
        <dbReference type="Proteomes" id="UP001346149"/>
    </source>
</evidence>
<evidence type="ECO:0000256" key="2">
    <source>
        <dbReference type="ARBA" id="ARBA00011015"/>
    </source>
</evidence>
<comment type="similarity">
    <text evidence="2">Belongs to the MOZART1 family.</text>
</comment>
<gene>
    <name evidence="5" type="ORF">SAY86_007052</name>
</gene>
<dbReference type="GO" id="GO:0051415">
    <property type="term" value="P:microtubule nucleation by interphase microtubule organizing center"/>
    <property type="evidence" value="ECO:0007669"/>
    <property type="project" value="TreeGrafter"/>
</dbReference>
<accession>A0AAN7LGN9</accession>
<dbReference type="GO" id="GO:0000931">
    <property type="term" value="C:gamma-tubulin ring complex"/>
    <property type="evidence" value="ECO:0007669"/>
    <property type="project" value="InterPro"/>
</dbReference>
<dbReference type="Proteomes" id="UP001346149">
    <property type="component" value="Unassembled WGS sequence"/>
</dbReference>
<dbReference type="InterPro" id="IPR022214">
    <property type="entry name" value="MZT1"/>
</dbReference>
<dbReference type="GO" id="GO:0090307">
    <property type="term" value="P:mitotic spindle assembly"/>
    <property type="evidence" value="ECO:0007669"/>
    <property type="project" value="TreeGrafter"/>
</dbReference>
<dbReference type="Pfam" id="PF12554">
    <property type="entry name" value="MOZART1"/>
    <property type="match status" value="1"/>
</dbReference>